<proteinExistence type="predicted"/>
<evidence type="ECO:0000259" key="1">
    <source>
        <dbReference type="PROSITE" id="PS51186"/>
    </source>
</evidence>
<dbReference type="EMBL" id="FOGZ01000035">
    <property type="protein sequence ID" value="SES03235.1"/>
    <property type="molecule type" value="Genomic_DNA"/>
</dbReference>
<reference evidence="3" key="1">
    <citation type="submission" date="2016-10" db="EMBL/GenBank/DDBJ databases">
        <authorList>
            <person name="Varghese N."/>
            <person name="Submissions S."/>
        </authorList>
    </citation>
    <scope>NUCLEOTIDE SEQUENCE [LARGE SCALE GENOMIC DNA]</scope>
    <source>
        <strain evidence="3">DSM 16859</strain>
    </source>
</reference>
<name>A0A1H9U193_9ACTN</name>
<dbReference type="Proteomes" id="UP000198815">
    <property type="component" value="Unassembled WGS sequence"/>
</dbReference>
<dbReference type="Pfam" id="PF00583">
    <property type="entry name" value="Acetyltransf_1"/>
    <property type="match status" value="1"/>
</dbReference>
<keyword evidence="2" id="KW-0808">Transferase</keyword>
<accession>A0A1H9U193</accession>
<keyword evidence="3" id="KW-1185">Reference proteome</keyword>
<feature type="domain" description="N-acetyltransferase" evidence="1">
    <location>
        <begin position="4"/>
        <end position="212"/>
    </location>
</feature>
<dbReference type="OrthoDB" id="9132139at2"/>
<gene>
    <name evidence="2" type="ORF">SAMN05443377_1351</name>
</gene>
<dbReference type="SUPFAM" id="SSF55729">
    <property type="entry name" value="Acyl-CoA N-acyltransferases (Nat)"/>
    <property type="match status" value="1"/>
</dbReference>
<organism evidence="2 3">
    <name type="scientific">Propionibacterium cyclohexanicum</name>
    <dbReference type="NCBI Taxonomy" id="64702"/>
    <lineage>
        <taxon>Bacteria</taxon>
        <taxon>Bacillati</taxon>
        <taxon>Actinomycetota</taxon>
        <taxon>Actinomycetes</taxon>
        <taxon>Propionibacteriales</taxon>
        <taxon>Propionibacteriaceae</taxon>
        <taxon>Propionibacterium</taxon>
    </lineage>
</organism>
<dbReference type="AlphaFoldDB" id="A0A1H9U193"/>
<dbReference type="RefSeq" id="WP_091971374.1">
    <property type="nucleotide sequence ID" value="NZ_FOGZ01000035.1"/>
</dbReference>
<protein>
    <submittedName>
        <fullName evidence="2">Acetyltransferase (GNAT) family protein</fullName>
    </submittedName>
</protein>
<evidence type="ECO:0000313" key="2">
    <source>
        <dbReference type="EMBL" id="SES03235.1"/>
    </source>
</evidence>
<dbReference type="PROSITE" id="PS51186">
    <property type="entry name" value="GNAT"/>
    <property type="match status" value="1"/>
</dbReference>
<dbReference type="InterPro" id="IPR016181">
    <property type="entry name" value="Acyl_CoA_acyltransferase"/>
</dbReference>
<dbReference type="InterPro" id="IPR000182">
    <property type="entry name" value="GNAT_dom"/>
</dbReference>
<dbReference type="STRING" id="64702.SAMN05443377_1351"/>
<dbReference type="Gene3D" id="3.40.630.30">
    <property type="match status" value="1"/>
</dbReference>
<sequence>MSSLCYRPYGPEDAQAVKAIMDEAFHIHRYVTAPRLMNSVLEVYLRDYLLKSSYARVALKDRQVVGVLLGRVAGQPLLPGAFGNRMRSWAHRARLALLGFGHYRSLRHYLAFERVFEILRSRTCVPLENEIVAFAVSSSARGLGAGRTLYNSYLEQLRRHRQTGYYLYTDELCTYGFYVKHGMTETAGYDMPVRLDDRPQTLGVYLYTGTVD</sequence>
<dbReference type="GO" id="GO:0016747">
    <property type="term" value="F:acyltransferase activity, transferring groups other than amino-acyl groups"/>
    <property type="evidence" value="ECO:0007669"/>
    <property type="project" value="InterPro"/>
</dbReference>
<evidence type="ECO:0000313" key="3">
    <source>
        <dbReference type="Proteomes" id="UP000198815"/>
    </source>
</evidence>